<proteinExistence type="predicted"/>
<gene>
    <name evidence="1" type="ORF">EU91_1460</name>
</gene>
<dbReference type="GO" id="GO:0004784">
    <property type="term" value="F:superoxide dismutase activity"/>
    <property type="evidence" value="ECO:0007669"/>
    <property type="project" value="UniProtKB-EC"/>
</dbReference>
<dbReference type="eggNOG" id="ENOG502ZR3M">
    <property type="taxonomic scope" value="Bacteria"/>
</dbReference>
<dbReference type="Gene3D" id="1.20.120.400">
    <property type="entry name" value="Nickel-containing superoxide dismutase"/>
    <property type="match status" value="1"/>
</dbReference>
<reference evidence="2" key="1">
    <citation type="journal article" date="2014" name="Sci. Data">
        <title>Genomes of diverse isolates of the marine cyanobacterium Prochlorococcus.</title>
        <authorList>
            <person name="Biller S."/>
            <person name="Berube P."/>
            <person name="Thompson J."/>
            <person name="Kelly L."/>
            <person name="Roggensack S."/>
            <person name="Awad L."/>
            <person name="Roache-Johnson K."/>
            <person name="Ding H."/>
            <person name="Giovannoni S.J."/>
            <person name="Moore L.R."/>
            <person name="Chisholm S.W."/>
        </authorList>
    </citation>
    <scope>NUCLEOTIDE SEQUENCE [LARGE SCALE GENOMIC DNA]</scope>
    <source>
        <strain evidence="2">GP2</strain>
    </source>
</reference>
<evidence type="ECO:0000313" key="1">
    <source>
        <dbReference type="EMBL" id="KGF85359.1"/>
    </source>
</evidence>
<dbReference type="GO" id="GO:0016151">
    <property type="term" value="F:nickel cation binding"/>
    <property type="evidence" value="ECO:0007669"/>
    <property type="project" value="InterPro"/>
</dbReference>
<dbReference type="EC" id="1.15.1.1" evidence="1"/>
<dbReference type="Proteomes" id="UP000030598">
    <property type="component" value="Unassembled WGS sequence"/>
</dbReference>
<comment type="caution">
    <text evidence="1">The sequence shown here is derived from an EMBL/GenBank/DDBJ whole genome shotgun (WGS) entry which is preliminary data.</text>
</comment>
<dbReference type="OrthoDB" id="9790847at2"/>
<protein>
    <submittedName>
        <fullName evidence="1">Nickel-dependent superoxide dismutase</fullName>
        <ecNumber evidence="1">1.15.1.1</ecNumber>
    </submittedName>
</protein>
<evidence type="ECO:0000313" key="2">
    <source>
        <dbReference type="Proteomes" id="UP000030598"/>
    </source>
</evidence>
<dbReference type="NCBIfam" id="TIGR02753">
    <property type="entry name" value="sodN"/>
    <property type="match status" value="1"/>
</dbReference>
<dbReference type="SUPFAM" id="SSF109770">
    <property type="entry name" value="Nickel-containing superoxide dismutase, NiSOD"/>
    <property type="match status" value="1"/>
</dbReference>
<dbReference type="InterPro" id="IPR036502">
    <property type="entry name" value="NiSOD_sf"/>
</dbReference>
<sequence>MLSKFINSFLDKKSAITAHAHCDGPCGVYDPASTRVAAEAVLSMTKKLIALEAPSSTDSTEWAAYSNTFSRYVAVKEEQAKETKKEILILWTDYFKPVHLETYPDLHETIWKAAKLCSACKVNIDLAQAEELMSYVEKIHNIFWASKGRTDAFVKAS</sequence>
<keyword evidence="1" id="KW-0560">Oxidoreductase</keyword>
<accession>A0A0A1ZB46</accession>
<name>A0A0A1ZB46_PROMR</name>
<dbReference type="STRING" id="59925.EU91_1460"/>
<dbReference type="Pfam" id="PF09055">
    <property type="entry name" value="Sod_Ni"/>
    <property type="match status" value="1"/>
</dbReference>
<organism evidence="1 2">
    <name type="scientific">Prochlorococcus marinus str. GP2</name>
    <dbReference type="NCBI Taxonomy" id="59925"/>
    <lineage>
        <taxon>Bacteria</taxon>
        <taxon>Bacillati</taxon>
        <taxon>Cyanobacteriota</taxon>
        <taxon>Cyanophyceae</taxon>
        <taxon>Synechococcales</taxon>
        <taxon>Prochlorococcaceae</taxon>
        <taxon>Prochlorococcus</taxon>
    </lineage>
</organism>
<dbReference type="RefSeq" id="WP_032524882.1">
    <property type="nucleotide sequence ID" value="NZ_CP138934.1"/>
</dbReference>
<dbReference type="EMBL" id="JNAH01000008">
    <property type="protein sequence ID" value="KGF85359.1"/>
    <property type="molecule type" value="Genomic_DNA"/>
</dbReference>
<dbReference type="AlphaFoldDB" id="A0A0A1ZB46"/>
<dbReference type="InterPro" id="IPR014123">
    <property type="entry name" value="Superoxide_dismutase_Ni-type"/>
</dbReference>